<dbReference type="OrthoDB" id="283927at2"/>
<dbReference type="RefSeq" id="WP_146536369.1">
    <property type="nucleotide sequence ID" value="NZ_SJPX01000005.1"/>
</dbReference>
<dbReference type="Proteomes" id="UP000317977">
    <property type="component" value="Unassembled WGS sequence"/>
</dbReference>
<evidence type="ECO:0000313" key="1">
    <source>
        <dbReference type="EMBL" id="TWU47928.1"/>
    </source>
</evidence>
<name>A0A5C6EGJ5_9BACT</name>
<comment type="caution">
    <text evidence="1">The sequence shown here is derived from an EMBL/GenBank/DDBJ whole genome shotgun (WGS) entry which is preliminary data.</text>
</comment>
<accession>A0A5C6EGJ5</accession>
<evidence type="ECO:0000313" key="2">
    <source>
        <dbReference type="Proteomes" id="UP000317977"/>
    </source>
</evidence>
<organism evidence="1 2">
    <name type="scientific">Rubripirellula reticaptiva</name>
    <dbReference type="NCBI Taxonomy" id="2528013"/>
    <lineage>
        <taxon>Bacteria</taxon>
        <taxon>Pseudomonadati</taxon>
        <taxon>Planctomycetota</taxon>
        <taxon>Planctomycetia</taxon>
        <taxon>Pirellulales</taxon>
        <taxon>Pirellulaceae</taxon>
        <taxon>Rubripirellula</taxon>
    </lineage>
</organism>
<dbReference type="EMBL" id="SJPX01000005">
    <property type="protein sequence ID" value="TWU47928.1"/>
    <property type="molecule type" value="Genomic_DNA"/>
</dbReference>
<proteinExistence type="predicted"/>
<reference evidence="1 2" key="1">
    <citation type="submission" date="2019-02" db="EMBL/GenBank/DDBJ databases">
        <title>Deep-cultivation of Planctomycetes and their phenomic and genomic characterization uncovers novel biology.</title>
        <authorList>
            <person name="Wiegand S."/>
            <person name="Jogler M."/>
            <person name="Boedeker C."/>
            <person name="Pinto D."/>
            <person name="Vollmers J."/>
            <person name="Rivas-Marin E."/>
            <person name="Kohn T."/>
            <person name="Peeters S.H."/>
            <person name="Heuer A."/>
            <person name="Rast P."/>
            <person name="Oberbeckmann S."/>
            <person name="Bunk B."/>
            <person name="Jeske O."/>
            <person name="Meyerdierks A."/>
            <person name="Storesund J.E."/>
            <person name="Kallscheuer N."/>
            <person name="Luecker S."/>
            <person name="Lage O.M."/>
            <person name="Pohl T."/>
            <person name="Merkel B.J."/>
            <person name="Hornburger P."/>
            <person name="Mueller R.-W."/>
            <person name="Bruemmer F."/>
            <person name="Labrenz M."/>
            <person name="Spormann A.M."/>
            <person name="Op Den Camp H."/>
            <person name="Overmann J."/>
            <person name="Amann R."/>
            <person name="Jetten M.S.M."/>
            <person name="Mascher T."/>
            <person name="Medema M.H."/>
            <person name="Devos D.P."/>
            <person name="Kaster A.-K."/>
            <person name="Ovreas L."/>
            <person name="Rohde M."/>
            <person name="Galperin M.Y."/>
            <person name="Jogler C."/>
        </authorList>
    </citation>
    <scope>NUCLEOTIDE SEQUENCE [LARGE SCALE GENOMIC DNA]</scope>
    <source>
        <strain evidence="1 2">Poly59</strain>
    </source>
</reference>
<gene>
    <name evidence="1" type="ORF">Poly59_47720</name>
</gene>
<sequence>MSDPQNTSLPVGSQPADVPSFGCIVYVRANPAGGVIARVANLDGIEIAGSTERDVLSRIVPQFKKKIQDHMAADKPIPWTEPPAAMTEGEQKRFLPMHL</sequence>
<keyword evidence="2" id="KW-1185">Reference proteome</keyword>
<protein>
    <submittedName>
        <fullName evidence="1">Uncharacterized protein</fullName>
    </submittedName>
</protein>
<dbReference type="AlphaFoldDB" id="A0A5C6EGJ5"/>